<gene>
    <name evidence="2" type="ORF">SKAU_G00060890</name>
</gene>
<comment type="caution">
    <text evidence="2">The sequence shown here is derived from an EMBL/GenBank/DDBJ whole genome shotgun (WGS) entry which is preliminary data.</text>
</comment>
<dbReference type="Pfam" id="PF07679">
    <property type="entry name" value="I-set"/>
    <property type="match status" value="1"/>
</dbReference>
<proteinExistence type="predicted"/>
<evidence type="ECO:0000259" key="1">
    <source>
        <dbReference type="SMART" id="SM00409"/>
    </source>
</evidence>
<dbReference type="SMART" id="SM00409">
    <property type="entry name" value="IG"/>
    <property type="match status" value="1"/>
</dbReference>
<dbReference type="Proteomes" id="UP001152622">
    <property type="component" value="Chromosome 2"/>
</dbReference>
<evidence type="ECO:0000313" key="2">
    <source>
        <dbReference type="EMBL" id="KAJ8375509.1"/>
    </source>
</evidence>
<dbReference type="InterPro" id="IPR003599">
    <property type="entry name" value="Ig_sub"/>
</dbReference>
<dbReference type="InterPro" id="IPR036179">
    <property type="entry name" value="Ig-like_dom_sf"/>
</dbReference>
<dbReference type="Gene3D" id="2.60.40.10">
    <property type="entry name" value="Immunoglobulins"/>
    <property type="match status" value="1"/>
</dbReference>
<organism evidence="2 3">
    <name type="scientific">Synaphobranchus kaupii</name>
    <name type="common">Kaup's arrowtooth eel</name>
    <dbReference type="NCBI Taxonomy" id="118154"/>
    <lineage>
        <taxon>Eukaryota</taxon>
        <taxon>Metazoa</taxon>
        <taxon>Chordata</taxon>
        <taxon>Craniata</taxon>
        <taxon>Vertebrata</taxon>
        <taxon>Euteleostomi</taxon>
        <taxon>Actinopterygii</taxon>
        <taxon>Neopterygii</taxon>
        <taxon>Teleostei</taxon>
        <taxon>Anguilliformes</taxon>
        <taxon>Synaphobranchidae</taxon>
        <taxon>Synaphobranchus</taxon>
    </lineage>
</organism>
<dbReference type="InterPro" id="IPR013783">
    <property type="entry name" value="Ig-like_fold"/>
</dbReference>
<keyword evidence="3" id="KW-1185">Reference proteome</keyword>
<dbReference type="SUPFAM" id="SSF48726">
    <property type="entry name" value="Immunoglobulin"/>
    <property type="match status" value="1"/>
</dbReference>
<dbReference type="OrthoDB" id="2570713at2759"/>
<dbReference type="AlphaFoldDB" id="A0A9Q1J8K7"/>
<sequence>MQPSSFASDPYLKRGFSRKLRDTKAEEKSVAMLDCEGLRIGWLKGILKSGSKYKIKQQENILSLTIKDLEKSDNDIYTCDVGTVQSTAELKVQGKT</sequence>
<name>A0A9Q1J8K7_SYNKA</name>
<feature type="domain" description="Immunoglobulin" evidence="1">
    <location>
        <begin position="20"/>
        <end position="93"/>
    </location>
</feature>
<dbReference type="EMBL" id="JAINUF010000002">
    <property type="protein sequence ID" value="KAJ8375509.1"/>
    <property type="molecule type" value="Genomic_DNA"/>
</dbReference>
<protein>
    <recommendedName>
        <fullName evidence="1">Immunoglobulin domain-containing protein</fullName>
    </recommendedName>
</protein>
<reference evidence="2" key="1">
    <citation type="journal article" date="2023" name="Science">
        <title>Genome structures resolve the early diversification of teleost fishes.</title>
        <authorList>
            <person name="Parey E."/>
            <person name="Louis A."/>
            <person name="Montfort J."/>
            <person name="Bouchez O."/>
            <person name="Roques C."/>
            <person name="Iampietro C."/>
            <person name="Lluch J."/>
            <person name="Castinel A."/>
            <person name="Donnadieu C."/>
            <person name="Desvignes T."/>
            <person name="Floi Bucao C."/>
            <person name="Jouanno E."/>
            <person name="Wen M."/>
            <person name="Mejri S."/>
            <person name="Dirks R."/>
            <person name="Jansen H."/>
            <person name="Henkel C."/>
            <person name="Chen W.J."/>
            <person name="Zahm M."/>
            <person name="Cabau C."/>
            <person name="Klopp C."/>
            <person name="Thompson A.W."/>
            <person name="Robinson-Rechavi M."/>
            <person name="Braasch I."/>
            <person name="Lecointre G."/>
            <person name="Bobe J."/>
            <person name="Postlethwait J.H."/>
            <person name="Berthelot C."/>
            <person name="Roest Crollius H."/>
            <person name="Guiguen Y."/>
        </authorList>
    </citation>
    <scope>NUCLEOTIDE SEQUENCE</scope>
    <source>
        <strain evidence="2">WJC10195</strain>
    </source>
</reference>
<dbReference type="InterPro" id="IPR013098">
    <property type="entry name" value="Ig_I-set"/>
</dbReference>
<evidence type="ECO:0000313" key="3">
    <source>
        <dbReference type="Proteomes" id="UP001152622"/>
    </source>
</evidence>
<accession>A0A9Q1J8K7</accession>